<keyword evidence="2" id="KW-0597">Phosphoprotein</keyword>
<keyword evidence="5" id="KW-1185">Reference proteome</keyword>
<dbReference type="InterPro" id="IPR020806">
    <property type="entry name" value="PKS_PP-bd"/>
</dbReference>
<feature type="domain" description="Carrier" evidence="3">
    <location>
        <begin position="1"/>
        <end position="83"/>
    </location>
</feature>
<dbReference type="Pfam" id="PF00550">
    <property type="entry name" value="PP-binding"/>
    <property type="match status" value="1"/>
</dbReference>
<sequence length="83" mass="9017">MTTDDLTRTVRELVAHRIGRPTDEVPPDAPLIGLGVDSLGIVGLIVDLEQHFSVRLPATVITQQMFQSARTVATALRGLAEIR</sequence>
<dbReference type="InterPro" id="IPR036736">
    <property type="entry name" value="ACP-like_sf"/>
</dbReference>
<dbReference type="EMBL" id="BONX01000004">
    <property type="protein sequence ID" value="GIG94495.1"/>
    <property type="molecule type" value="Genomic_DNA"/>
</dbReference>
<proteinExistence type="predicted"/>
<protein>
    <recommendedName>
        <fullName evidence="3">Carrier domain-containing protein</fullName>
    </recommendedName>
</protein>
<dbReference type="InterPro" id="IPR009081">
    <property type="entry name" value="PP-bd_ACP"/>
</dbReference>
<dbReference type="InterPro" id="IPR006162">
    <property type="entry name" value="Ppantetheine_attach_site"/>
</dbReference>
<evidence type="ECO:0000256" key="2">
    <source>
        <dbReference type="ARBA" id="ARBA00022553"/>
    </source>
</evidence>
<dbReference type="PROSITE" id="PS00012">
    <property type="entry name" value="PHOSPHOPANTETHEINE"/>
    <property type="match status" value="1"/>
</dbReference>
<dbReference type="Gene3D" id="1.10.1200.10">
    <property type="entry name" value="ACP-like"/>
    <property type="match status" value="1"/>
</dbReference>
<evidence type="ECO:0000313" key="5">
    <source>
        <dbReference type="Proteomes" id="UP000621500"/>
    </source>
</evidence>
<evidence type="ECO:0000259" key="3">
    <source>
        <dbReference type="PROSITE" id="PS50075"/>
    </source>
</evidence>
<name>A0ABQ4EIC4_9ACTN</name>
<comment type="caution">
    <text evidence="4">The sequence shown here is derived from an EMBL/GenBank/DDBJ whole genome shotgun (WGS) entry which is preliminary data.</text>
</comment>
<accession>A0ABQ4EIC4</accession>
<keyword evidence="1" id="KW-0596">Phosphopantetheine</keyword>
<organism evidence="4 5">
    <name type="scientific">Plantactinospora mayteni</name>
    <dbReference type="NCBI Taxonomy" id="566021"/>
    <lineage>
        <taxon>Bacteria</taxon>
        <taxon>Bacillati</taxon>
        <taxon>Actinomycetota</taxon>
        <taxon>Actinomycetes</taxon>
        <taxon>Micromonosporales</taxon>
        <taxon>Micromonosporaceae</taxon>
        <taxon>Plantactinospora</taxon>
    </lineage>
</organism>
<dbReference type="SMART" id="SM00823">
    <property type="entry name" value="PKS_PP"/>
    <property type="match status" value="1"/>
</dbReference>
<dbReference type="PROSITE" id="PS50075">
    <property type="entry name" value="CARRIER"/>
    <property type="match status" value="1"/>
</dbReference>
<evidence type="ECO:0000313" key="4">
    <source>
        <dbReference type="EMBL" id="GIG94495.1"/>
    </source>
</evidence>
<reference evidence="4 5" key="1">
    <citation type="submission" date="2021-01" db="EMBL/GenBank/DDBJ databases">
        <title>Whole genome shotgun sequence of Plantactinospora mayteni NBRC 109088.</title>
        <authorList>
            <person name="Komaki H."/>
            <person name="Tamura T."/>
        </authorList>
    </citation>
    <scope>NUCLEOTIDE SEQUENCE [LARGE SCALE GENOMIC DNA]</scope>
    <source>
        <strain evidence="4 5">NBRC 109088</strain>
    </source>
</reference>
<dbReference type="SUPFAM" id="SSF47336">
    <property type="entry name" value="ACP-like"/>
    <property type="match status" value="1"/>
</dbReference>
<gene>
    <name evidence="4" type="ORF">Pma05_10680</name>
</gene>
<evidence type="ECO:0000256" key="1">
    <source>
        <dbReference type="ARBA" id="ARBA00022450"/>
    </source>
</evidence>
<dbReference type="Proteomes" id="UP000621500">
    <property type="component" value="Unassembled WGS sequence"/>
</dbReference>
<dbReference type="RefSeq" id="WP_203856119.1">
    <property type="nucleotide sequence ID" value="NZ_BAAAZQ010000002.1"/>
</dbReference>